<dbReference type="GeneTree" id="ENSGT01010000222343"/>
<proteinExistence type="predicted"/>
<accession>A0A674E2Q3</accession>
<dbReference type="PANTHER" id="PTHR33332">
    <property type="entry name" value="REVERSE TRANSCRIPTASE DOMAIN-CONTAINING PROTEIN"/>
    <property type="match status" value="1"/>
</dbReference>
<evidence type="ECO:0000259" key="1">
    <source>
        <dbReference type="PROSITE" id="PS50878"/>
    </source>
</evidence>
<dbReference type="OMA" id="KLMAVNF"/>
<dbReference type="InParanoid" id="A0A674E2Q3"/>
<reference evidence="2" key="2">
    <citation type="submission" date="2025-08" db="UniProtKB">
        <authorList>
            <consortium name="Ensembl"/>
        </authorList>
    </citation>
    <scope>IDENTIFICATION</scope>
</reference>
<dbReference type="Gene3D" id="3.40.630.10">
    <property type="entry name" value="Zn peptidases"/>
    <property type="match status" value="1"/>
</dbReference>
<evidence type="ECO:0000313" key="2">
    <source>
        <dbReference type="Ensembl" id="ENSSTUP00000102263.1"/>
    </source>
</evidence>
<name>A0A674E2Q3_SALTR</name>
<dbReference type="InterPro" id="IPR000477">
    <property type="entry name" value="RT_dom"/>
</dbReference>
<sequence>MAQHTTDTLVELKQKVGSCIDEAKDRLHRLSKDIWSCPELAYEERKSHDRLVTFFSEEKGWTVDSHFKLETAFRAIWGPAGGKENNNVINVGFLTEYDALPGIGHACGHNLIAEIGAAAAIGLKLKLSYLSERYQFVSVNGLSSDKSIVNFGVPQGSVLGPLLFSLYILPLGDVIRKHNVKFHCYADNTQLYISMKHGEAPKLPSLEACVSDIRKLMAVNFLLLNSDKTEMLVLGPKKQRDLLFNLTINLDGCTVVSNKTVKDLGVTLDPDLSFEEHIKTVSRTAFFHLRNIAKIRNFLSKNDAEKLIHAFVTSRLDYCNALLSGYPDKALNKLQLVLNTAARILTRTKKIDHITPVLASLHWLPVKARADFKVLLLTYKALHGLAPTYLSDLFLPYIPTRTLRSQDAGLLIVPRISKQTAGGRAFSYRAPFLWNGLPTHVRDADSVSTFKSLLKTYLFSRSYD</sequence>
<keyword evidence="3" id="KW-1185">Reference proteome</keyword>
<protein>
    <recommendedName>
        <fullName evidence="1">Reverse transcriptase domain-containing protein</fullName>
    </recommendedName>
</protein>
<organism evidence="2 3">
    <name type="scientific">Salmo trutta</name>
    <name type="common">Brown trout</name>
    <dbReference type="NCBI Taxonomy" id="8032"/>
    <lineage>
        <taxon>Eukaryota</taxon>
        <taxon>Metazoa</taxon>
        <taxon>Chordata</taxon>
        <taxon>Craniata</taxon>
        <taxon>Vertebrata</taxon>
        <taxon>Euteleostomi</taxon>
        <taxon>Actinopterygii</taxon>
        <taxon>Neopterygii</taxon>
        <taxon>Teleostei</taxon>
        <taxon>Protacanthopterygii</taxon>
        <taxon>Salmoniformes</taxon>
        <taxon>Salmonidae</taxon>
        <taxon>Salmoninae</taxon>
        <taxon>Salmo</taxon>
    </lineage>
</organism>
<dbReference type="AlphaFoldDB" id="A0A674E2Q3"/>
<dbReference type="Pfam" id="PF00078">
    <property type="entry name" value="RVT_1"/>
    <property type="match status" value="1"/>
</dbReference>
<dbReference type="Ensembl" id="ENSSTUT00000109676.1">
    <property type="protein sequence ID" value="ENSSTUP00000102263.1"/>
    <property type="gene ID" value="ENSSTUG00000045710.1"/>
</dbReference>
<evidence type="ECO:0000313" key="3">
    <source>
        <dbReference type="Proteomes" id="UP000472277"/>
    </source>
</evidence>
<dbReference type="SUPFAM" id="SSF53187">
    <property type="entry name" value="Zn-dependent exopeptidases"/>
    <property type="match status" value="1"/>
</dbReference>
<dbReference type="PROSITE" id="PS50878">
    <property type="entry name" value="RT_POL"/>
    <property type="match status" value="1"/>
</dbReference>
<dbReference type="Proteomes" id="UP000472277">
    <property type="component" value="Chromosome 1"/>
</dbReference>
<reference evidence="2" key="3">
    <citation type="submission" date="2025-09" db="UniProtKB">
        <authorList>
            <consortium name="Ensembl"/>
        </authorList>
    </citation>
    <scope>IDENTIFICATION</scope>
</reference>
<reference evidence="2" key="1">
    <citation type="submission" date="2021-04" db="EMBL/GenBank/DDBJ databases">
        <authorList>
            <consortium name="Wellcome Sanger Institute Data Sharing"/>
        </authorList>
    </citation>
    <scope>NUCLEOTIDE SEQUENCE [LARGE SCALE GENOMIC DNA]</scope>
</reference>
<feature type="domain" description="Reverse transcriptase" evidence="1">
    <location>
        <begin position="1"/>
        <end position="268"/>
    </location>
</feature>